<dbReference type="Gene3D" id="3.40.50.10750">
    <property type="entry name" value="Isocitrate/Isopropylmalate dehydrogenase-like"/>
    <property type="match status" value="1"/>
</dbReference>
<comment type="caution">
    <text evidence="10">The sequence shown here is derived from an EMBL/GenBank/DDBJ whole genome shotgun (WGS) entry which is preliminary data.</text>
</comment>
<comment type="catalytic activity">
    <reaction evidence="1">
        <text>acetyl-CoA + phosphate = acetyl phosphate + CoA</text>
        <dbReference type="Rhea" id="RHEA:19521"/>
        <dbReference type="ChEBI" id="CHEBI:22191"/>
        <dbReference type="ChEBI" id="CHEBI:43474"/>
        <dbReference type="ChEBI" id="CHEBI:57287"/>
        <dbReference type="ChEBI" id="CHEBI:57288"/>
        <dbReference type="EC" id="2.3.1.8"/>
    </reaction>
</comment>
<name>A0A0W8G169_9ZZZZ</name>
<keyword evidence="6 10" id="KW-0808">Transferase</keyword>
<feature type="domain" description="Phosphate acetyl/butaryl transferase" evidence="9">
    <location>
        <begin position="6"/>
        <end position="323"/>
    </location>
</feature>
<proteinExistence type="inferred from homology"/>
<dbReference type="InterPro" id="IPR042113">
    <property type="entry name" value="P_AcTrfase_dom1"/>
</dbReference>
<dbReference type="NCBIfam" id="NF007233">
    <property type="entry name" value="PRK09653.1"/>
    <property type="match status" value="1"/>
</dbReference>
<evidence type="ECO:0000256" key="4">
    <source>
        <dbReference type="ARBA" id="ARBA00012707"/>
    </source>
</evidence>
<gene>
    <name evidence="10" type="ORF">ASZ90_003325</name>
</gene>
<dbReference type="InterPro" id="IPR002505">
    <property type="entry name" value="PTA_PTB"/>
</dbReference>
<evidence type="ECO:0000256" key="8">
    <source>
        <dbReference type="ARBA" id="ARBA00031108"/>
    </source>
</evidence>
<dbReference type="InterPro" id="IPR042112">
    <property type="entry name" value="P_AcTrfase_dom2"/>
</dbReference>
<dbReference type="EC" id="2.3.1.8" evidence="4"/>
<dbReference type="Gene3D" id="3.40.50.10950">
    <property type="match status" value="1"/>
</dbReference>
<evidence type="ECO:0000259" key="9">
    <source>
        <dbReference type="Pfam" id="PF01515"/>
    </source>
</evidence>
<dbReference type="AlphaFoldDB" id="A0A0W8G169"/>
<evidence type="ECO:0000256" key="7">
    <source>
        <dbReference type="ARBA" id="ARBA00023315"/>
    </source>
</evidence>
<dbReference type="PANTHER" id="PTHR43356">
    <property type="entry name" value="PHOSPHATE ACETYLTRANSFERASE"/>
    <property type="match status" value="1"/>
</dbReference>
<dbReference type="PIRSF" id="PIRSF000428">
    <property type="entry name" value="P_Ac_trans"/>
    <property type="match status" value="1"/>
</dbReference>
<sequence>MAELELLNQIKANASKRKKTVVLPESHDDRVLFAAEKLVKGNVASVITIGNEDQVRSKASELKVDLKGVRIIDPLKSEKHSDFSNVFFNLRKHKGLTIEESREIMKKELFFGAMMVREAMADGFVAGSTASTGDVLRAAIQCVGMPEGISIVSSFFLMIFPEKTYSFADCAVVPNPDTSQLADIAISTAENHQKLTGEEPYVAMLSFSTKGSAKHELVDKVLEAMKVVKEKRPNLKIDGELQFDAAVIDSIGKKKAPGSEVAGRANVLIFPDLQAGNIGYKIAQRLGGAEAVGPVVQGLKKPLFDLSRGCSVDDIVNTAAIACLMAE</sequence>
<dbReference type="InterPro" id="IPR004614">
    <property type="entry name" value="P_AcTrfase"/>
</dbReference>
<evidence type="ECO:0000256" key="1">
    <source>
        <dbReference type="ARBA" id="ARBA00000705"/>
    </source>
</evidence>
<evidence type="ECO:0000256" key="5">
    <source>
        <dbReference type="ARBA" id="ARBA00021528"/>
    </source>
</evidence>
<dbReference type="GO" id="GO:0008959">
    <property type="term" value="F:phosphate acetyltransferase activity"/>
    <property type="evidence" value="ECO:0007669"/>
    <property type="project" value="UniProtKB-EC"/>
</dbReference>
<comment type="pathway">
    <text evidence="2">Metabolic intermediate biosynthesis; acetyl-CoA biosynthesis; acetyl-CoA from acetate: step 2/2.</text>
</comment>
<organism evidence="10">
    <name type="scientific">hydrocarbon metagenome</name>
    <dbReference type="NCBI Taxonomy" id="938273"/>
    <lineage>
        <taxon>unclassified sequences</taxon>
        <taxon>metagenomes</taxon>
        <taxon>ecological metagenomes</taxon>
    </lineage>
</organism>
<dbReference type="InterPro" id="IPR050500">
    <property type="entry name" value="Phos_Acetyltrans/Butyryltrans"/>
</dbReference>
<evidence type="ECO:0000256" key="3">
    <source>
        <dbReference type="ARBA" id="ARBA00005656"/>
    </source>
</evidence>
<evidence type="ECO:0000256" key="6">
    <source>
        <dbReference type="ARBA" id="ARBA00022679"/>
    </source>
</evidence>
<comment type="similarity">
    <text evidence="3">Belongs to the phosphate acetyltransferase and butyryltransferase family.</text>
</comment>
<dbReference type="SUPFAM" id="SSF53659">
    <property type="entry name" value="Isocitrate/Isopropylmalate dehydrogenase-like"/>
    <property type="match status" value="1"/>
</dbReference>
<dbReference type="Pfam" id="PF01515">
    <property type="entry name" value="PTA_PTB"/>
    <property type="match status" value="1"/>
</dbReference>
<dbReference type="NCBIfam" id="TIGR00651">
    <property type="entry name" value="pta"/>
    <property type="match status" value="1"/>
</dbReference>
<dbReference type="PANTHER" id="PTHR43356:SF3">
    <property type="entry name" value="PHOSPHATE ACETYLTRANSFERASE"/>
    <property type="match status" value="1"/>
</dbReference>
<accession>A0A0W8G169</accession>
<reference evidence="10" key="1">
    <citation type="journal article" date="2015" name="Proc. Natl. Acad. Sci. U.S.A.">
        <title>Networks of energetic and metabolic interactions define dynamics in microbial communities.</title>
        <authorList>
            <person name="Embree M."/>
            <person name="Liu J.K."/>
            <person name="Al-Bassam M.M."/>
            <person name="Zengler K."/>
        </authorList>
    </citation>
    <scope>NUCLEOTIDE SEQUENCE</scope>
</reference>
<keyword evidence="7 10" id="KW-0012">Acyltransferase</keyword>
<dbReference type="EMBL" id="LNQE01000399">
    <property type="protein sequence ID" value="KUG26833.1"/>
    <property type="molecule type" value="Genomic_DNA"/>
</dbReference>
<protein>
    <recommendedName>
        <fullName evidence="5">Phosphate acetyltransferase</fullName>
        <ecNumber evidence="4">2.3.1.8</ecNumber>
    </recommendedName>
    <alternativeName>
        <fullName evidence="8">Phosphotransacetylase</fullName>
    </alternativeName>
</protein>
<evidence type="ECO:0000313" key="10">
    <source>
        <dbReference type="EMBL" id="KUG26833.1"/>
    </source>
</evidence>
<dbReference type="InterPro" id="IPR012147">
    <property type="entry name" value="P_Ac_Bu_trans"/>
</dbReference>
<evidence type="ECO:0000256" key="2">
    <source>
        <dbReference type="ARBA" id="ARBA00004989"/>
    </source>
</evidence>